<name>A0A2R5G6E9_9STRA</name>
<proteinExistence type="predicted"/>
<dbReference type="Proteomes" id="UP000241890">
    <property type="component" value="Unassembled WGS sequence"/>
</dbReference>
<gene>
    <name evidence="4" type="ORF">FCC1311_021182</name>
</gene>
<dbReference type="PANTHER" id="PTHR10859:SF91">
    <property type="entry name" value="DOLICHYL-PHOSPHATE BETA-GLUCOSYLTRANSFERASE"/>
    <property type="match status" value="1"/>
</dbReference>
<comment type="caution">
    <text evidence="4">The sequence shown here is derived from an EMBL/GenBank/DDBJ whole genome shotgun (WGS) entry which is preliminary data.</text>
</comment>
<dbReference type="InParanoid" id="A0A2R5G6E9"/>
<dbReference type="InterPro" id="IPR001173">
    <property type="entry name" value="Glyco_trans_2-like"/>
</dbReference>
<dbReference type="AlphaFoldDB" id="A0A2R5G6E9"/>
<keyword evidence="2" id="KW-0812">Transmembrane</keyword>
<keyword evidence="2" id="KW-1133">Transmembrane helix</keyword>
<dbReference type="SUPFAM" id="SSF53448">
    <property type="entry name" value="Nucleotide-diphospho-sugar transferases"/>
    <property type="match status" value="1"/>
</dbReference>
<keyword evidence="4" id="KW-0808">Transferase</keyword>
<dbReference type="InterPro" id="IPR029044">
    <property type="entry name" value="Nucleotide-diphossugar_trans"/>
</dbReference>
<keyword evidence="5" id="KW-1185">Reference proteome</keyword>
<dbReference type="EMBL" id="BEYU01000016">
    <property type="protein sequence ID" value="GBG25899.1"/>
    <property type="molecule type" value="Genomic_DNA"/>
</dbReference>
<protein>
    <submittedName>
        <fullName evidence="4">Dolichyl-phosphate beta-glucosyltransferase</fullName>
    </submittedName>
</protein>
<evidence type="ECO:0000256" key="1">
    <source>
        <dbReference type="SAM" id="MobiDB-lite"/>
    </source>
</evidence>
<dbReference type="Gene3D" id="3.90.550.10">
    <property type="entry name" value="Spore Coat Polysaccharide Biosynthesis Protein SpsA, Chain A"/>
    <property type="match status" value="1"/>
</dbReference>
<organism evidence="4 5">
    <name type="scientific">Hondaea fermentalgiana</name>
    <dbReference type="NCBI Taxonomy" id="2315210"/>
    <lineage>
        <taxon>Eukaryota</taxon>
        <taxon>Sar</taxon>
        <taxon>Stramenopiles</taxon>
        <taxon>Bigyra</taxon>
        <taxon>Labyrinthulomycetes</taxon>
        <taxon>Thraustochytrida</taxon>
        <taxon>Thraustochytriidae</taxon>
        <taxon>Hondaea</taxon>
    </lineage>
</organism>
<dbReference type="GO" id="GO:0006487">
    <property type="term" value="P:protein N-linked glycosylation"/>
    <property type="evidence" value="ECO:0007669"/>
    <property type="project" value="TreeGrafter"/>
</dbReference>
<feature type="domain" description="Glycosyltransferase 2-like" evidence="3">
    <location>
        <begin position="105"/>
        <end position="201"/>
    </location>
</feature>
<keyword evidence="2" id="KW-0472">Membrane</keyword>
<feature type="transmembrane region" description="Helical" evidence="2">
    <location>
        <begin position="37"/>
        <end position="60"/>
    </location>
</feature>
<accession>A0A2R5G6E9</accession>
<dbReference type="PANTHER" id="PTHR10859">
    <property type="entry name" value="GLYCOSYL TRANSFERASE"/>
    <property type="match status" value="1"/>
</dbReference>
<evidence type="ECO:0000259" key="3">
    <source>
        <dbReference type="Pfam" id="PF00535"/>
    </source>
</evidence>
<sequence length="387" mass="42662">MASFGRHGGQGLPAELLASGGPELAGLRMAVTAGVSVVLAFTIISTWWCLAPLTGGLAFWQRRLRLLLSRRVASLDEDHFATEKEGEVAEFPSLSALADDKIVLSVVLLACDEEARLPVMLDDAIAYLQHRQLTQASFGFEIIVVDNASHDFTASAATRFVHKYGANVVRILRLRYRHDDGAAIRKGVLRTRGKYILVAGAEGFVRLSEYDRLESAMTSLQGEGIVLGSRAHMQLDLRSRGATKVSRMDADSGDAGSANPSPADMTSSTLEHRQGQTSQAPSLACEVAWRIFQVIFQMFCARDIYDPLCPFQLYSRLAAQRVFLRERLDTPAATCERLVLARRFGIPIVERAVQWTSLQECIPPAKISAECARDTLIMVVLRKLNLW</sequence>
<feature type="region of interest" description="Disordered" evidence="1">
    <location>
        <begin position="242"/>
        <end position="275"/>
    </location>
</feature>
<feature type="compositionally biased region" description="Polar residues" evidence="1">
    <location>
        <begin position="258"/>
        <end position="275"/>
    </location>
</feature>
<reference evidence="4 5" key="1">
    <citation type="submission" date="2017-12" db="EMBL/GenBank/DDBJ databases">
        <title>Sequencing, de novo assembly and annotation of complete genome of a new Thraustochytrid species, strain FCC1311.</title>
        <authorList>
            <person name="Sedici K."/>
            <person name="Godart F."/>
            <person name="Aiese Cigliano R."/>
            <person name="Sanseverino W."/>
            <person name="Barakat M."/>
            <person name="Ortet P."/>
            <person name="Marechal E."/>
            <person name="Cagnac O."/>
            <person name="Amato A."/>
        </authorList>
    </citation>
    <scope>NUCLEOTIDE SEQUENCE [LARGE SCALE GENOMIC DNA]</scope>
</reference>
<evidence type="ECO:0000256" key="2">
    <source>
        <dbReference type="SAM" id="Phobius"/>
    </source>
</evidence>
<dbReference type="GO" id="GO:0005789">
    <property type="term" value="C:endoplasmic reticulum membrane"/>
    <property type="evidence" value="ECO:0007669"/>
    <property type="project" value="TreeGrafter"/>
</dbReference>
<dbReference type="GO" id="GO:0016740">
    <property type="term" value="F:transferase activity"/>
    <property type="evidence" value="ECO:0007669"/>
    <property type="project" value="UniProtKB-KW"/>
</dbReference>
<dbReference type="OrthoDB" id="3784at2759"/>
<dbReference type="Pfam" id="PF00535">
    <property type="entry name" value="Glycos_transf_2"/>
    <property type="match status" value="1"/>
</dbReference>
<evidence type="ECO:0000313" key="5">
    <source>
        <dbReference type="Proteomes" id="UP000241890"/>
    </source>
</evidence>
<evidence type="ECO:0000313" key="4">
    <source>
        <dbReference type="EMBL" id="GBG25899.1"/>
    </source>
</evidence>